<evidence type="ECO:0000256" key="2">
    <source>
        <dbReference type="ARBA" id="ARBA00010349"/>
    </source>
</evidence>
<reference evidence="9" key="1">
    <citation type="journal article" date="2020" name="Stud. Mycol.">
        <title>101 Dothideomycetes genomes: a test case for predicting lifestyles and emergence of pathogens.</title>
        <authorList>
            <person name="Haridas S."/>
            <person name="Albert R."/>
            <person name="Binder M."/>
            <person name="Bloem J."/>
            <person name="Labutti K."/>
            <person name="Salamov A."/>
            <person name="Andreopoulos B."/>
            <person name="Baker S."/>
            <person name="Barry K."/>
            <person name="Bills G."/>
            <person name="Bluhm B."/>
            <person name="Cannon C."/>
            <person name="Castanera R."/>
            <person name="Culley D."/>
            <person name="Daum C."/>
            <person name="Ezra D."/>
            <person name="Gonzalez J."/>
            <person name="Henrissat B."/>
            <person name="Kuo A."/>
            <person name="Liang C."/>
            <person name="Lipzen A."/>
            <person name="Lutzoni F."/>
            <person name="Magnuson J."/>
            <person name="Mondo S."/>
            <person name="Nolan M."/>
            <person name="Ohm R."/>
            <person name="Pangilinan J."/>
            <person name="Park H.-J."/>
            <person name="Ramirez L."/>
            <person name="Alfaro M."/>
            <person name="Sun H."/>
            <person name="Tritt A."/>
            <person name="Yoshinaga Y."/>
            <person name="Zwiers L.-H."/>
            <person name="Turgeon B."/>
            <person name="Goodwin S."/>
            <person name="Spatafora J."/>
            <person name="Crous P."/>
            <person name="Grigoriev I."/>
        </authorList>
    </citation>
    <scope>NUCLEOTIDE SEQUENCE</scope>
    <source>
        <strain evidence="9">CBS 121167</strain>
    </source>
</reference>
<accession>A0A6A6BSR6</accession>
<dbReference type="PANTHER" id="PTHR12013">
    <property type="entry name" value="SIGNAL RECOGNITION PARTICLE 14 KD PROTEIN"/>
    <property type="match status" value="1"/>
</dbReference>
<name>A0A6A6BSR6_9PEZI</name>
<keyword evidence="4 7" id="KW-0694">RNA-binding</keyword>
<dbReference type="AlphaFoldDB" id="A0A6A6BSR6"/>
<evidence type="ECO:0000313" key="9">
    <source>
        <dbReference type="EMBL" id="KAF2147159.1"/>
    </source>
</evidence>
<evidence type="ECO:0000313" key="10">
    <source>
        <dbReference type="Proteomes" id="UP000799438"/>
    </source>
</evidence>
<organism evidence="9 10">
    <name type="scientific">Aplosporella prunicola CBS 121167</name>
    <dbReference type="NCBI Taxonomy" id="1176127"/>
    <lineage>
        <taxon>Eukaryota</taxon>
        <taxon>Fungi</taxon>
        <taxon>Dikarya</taxon>
        <taxon>Ascomycota</taxon>
        <taxon>Pezizomycotina</taxon>
        <taxon>Dothideomycetes</taxon>
        <taxon>Dothideomycetes incertae sedis</taxon>
        <taxon>Botryosphaeriales</taxon>
        <taxon>Aplosporellaceae</taxon>
        <taxon>Aplosporella</taxon>
    </lineage>
</organism>
<dbReference type="GO" id="GO:0005786">
    <property type="term" value="C:signal recognition particle, endoplasmic reticulum targeting"/>
    <property type="evidence" value="ECO:0007669"/>
    <property type="project" value="UniProtKB-UniRule"/>
</dbReference>
<gene>
    <name evidence="9" type="ORF">K452DRAFT_314373</name>
</gene>
<dbReference type="OrthoDB" id="19209at2759"/>
<evidence type="ECO:0000256" key="4">
    <source>
        <dbReference type="ARBA" id="ARBA00022884"/>
    </source>
</evidence>
<dbReference type="Pfam" id="PF02290">
    <property type="entry name" value="SRP14"/>
    <property type="match status" value="1"/>
</dbReference>
<dbReference type="GO" id="GO:0008312">
    <property type="term" value="F:7S RNA binding"/>
    <property type="evidence" value="ECO:0007669"/>
    <property type="project" value="UniProtKB-UniRule"/>
</dbReference>
<dbReference type="SUPFAM" id="SSF54762">
    <property type="entry name" value="Signal recognition particle alu RNA binding heterodimer, SRP9/14"/>
    <property type="match status" value="1"/>
</dbReference>
<comment type="subcellular location">
    <subcellularLocation>
        <location evidence="1 7">Cytoplasm</location>
    </subcellularLocation>
</comment>
<keyword evidence="6 7" id="KW-0687">Ribonucleoprotein</keyword>
<evidence type="ECO:0000256" key="3">
    <source>
        <dbReference type="ARBA" id="ARBA00022490"/>
    </source>
</evidence>
<evidence type="ECO:0000256" key="5">
    <source>
        <dbReference type="ARBA" id="ARBA00023135"/>
    </source>
</evidence>
<comment type="subunit">
    <text evidence="7">Component of a fungal signal recognition particle (SRP) complex that consists of a 7SL RNA molecule (scR1) and at least six protein subunits: SRP72, SRP68, SRP54, SEC65, SRP21 and SRP14.</text>
</comment>
<comment type="function">
    <text evidence="7">Component of the signal recognition particle (SRP) complex, a ribonucleoprotein complex that mediates the cotranslational targeting of secretory and membrane proteins to the endoplasmic reticulum (ER).</text>
</comment>
<dbReference type="GO" id="GO:0006614">
    <property type="term" value="P:SRP-dependent cotranslational protein targeting to membrane"/>
    <property type="evidence" value="ECO:0007669"/>
    <property type="project" value="UniProtKB-UniRule"/>
</dbReference>
<sequence length="138" mass="15485">MADKHLSNDEFFARLKELFDVRREKDHGTVYLTQKRMTYDPATVGNASKPTAPSAPLTDLNPTEPLPVIIRATNGKSKEHRKEKVKLSTIVVPDALEGFYARYADTCKAGMSALKPRDRSRRKKDKQRKKNKAAAATA</sequence>
<feature type="region of interest" description="Disordered" evidence="8">
    <location>
        <begin position="112"/>
        <end position="138"/>
    </location>
</feature>
<feature type="region of interest" description="Disordered" evidence="8">
    <location>
        <begin position="41"/>
        <end position="63"/>
    </location>
</feature>
<dbReference type="Proteomes" id="UP000799438">
    <property type="component" value="Unassembled WGS sequence"/>
</dbReference>
<dbReference type="RefSeq" id="XP_033402867.1">
    <property type="nucleotide sequence ID" value="XM_033543748.1"/>
</dbReference>
<evidence type="ECO:0000256" key="1">
    <source>
        <dbReference type="ARBA" id="ARBA00004496"/>
    </source>
</evidence>
<evidence type="ECO:0000256" key="6">
    <source>
        <dbReference type="ARBA" id="ARBA00023274"/>
    </source>
</evidence>
<dbReference type="InterPro" id="IPR009018">
    <property type="entry name" value="Signal_recog_particle_SRP9/14"/>
</dbReference>
<keyword evidence="3 7" id="KW-0963">Cytoplasm</keyword>
<dbReference type="EMBL" id="ML995474">
    <property type="protein sequence ID" value="KAF2147159.1"/>
    <property type="molecule type" value="Genomic_DNA"/>
</dbReference>
<keyword evidence="10" id="KW-1185">Reference proteome</keyword>
<comment type="similarity">
    <text evidence="2 7">Belongs to the SRP14 family.</text>
</comment>
<proteinExistence type="inferred from homology"/>
<feature type="compositionally biased region" description="Basic residues" evidence="8">
    <location>
        <begin position="118"/>
        <end position="132"/>
    </location>
</feature>
<evidence type="ECO:0000256" key="7">
    <source>
        <dbReference type="RuleBase" id="RU368100"/>
    </source>
</evidence>
<dbReference type="GeneID" id="54301245"/>
<protein>
    <recommendedName>
        <fullName evidence="7">Signal recognition particle subunit SRP14</fullName>
    </recommendedName>
    <alternativeName>
        <fullName evidence="7">Signal recognition particle 14 kDa protein</fullName>
    </alternativeName>
</protein>
<keyword evidence="5 7" id="KW-0733">Signal recognition particle</keyword>
<dbReference type="InterPro" id="IPR003210">
    <property type="entry name" value="Signal_recog_particle_SRP14"/>
</dbReference>
<dbReference type="GO" id="GO:0030942">
    <property type="term" value="F:endoplasmic reticulum signal peptide binding"/>
    <property type="evidence" value="ECO:0007669"/>
    <property type="project" value="UniProtKB-UniRule"/>
</dbReference>
<dbReference type="Gene3D" id="3.30.720.10">
    <property type="entry name" value="Signal recognition particle alu RNA binding heterodimer, srp9/1"/>
    <property type="match status" value="1"/>
</dbReference>
<evidence type="ECO:0000256" key="8">
    <source>
        <dbReference type="SAM" id="MobiDB-lite"/>
    </source>
</evidence>